<protein>
    <submittedName>
        <fullName evidence="1">Uncharacterized protein</fullName>
    </submittedName>
</protein>
<sequence length="71" mass="7943">MVTTRYYLSSKFNAAFEFELEGLGDIKDEWVLPNCNYPSKFASSGKELLSFVCEWGGRVAGGLGRLTWDAL</sequence>
<dbReference type="AlphaFoldDB" id="A0A821T5V4"/>
<evidence type="ECO:0000313" key="1">
    <source>
        <dbReference type="EMBL" id="CAF4866139.1"/>
    </source>
</evidence>
<organism evidence="1 2">
    <name type="scientific">Pieris macdunnoughi</name>
    <dbReference type="NCBI Taxonomy" id="345717"/>
    <lineage>
        <taxon>Eukaryota</taxon>
        <taxon>Metazoa</taxon>
        <taxon>Ecdysozoa</taxon>
        <taxon>Arthropoda</taxon>
        <taxon>Hexapoda</taxon>
        <taxon>Insecta</taxon>
        <taxon>Pterygota</taxon>
        <taxon>Neoptera</taxon>
        <taxon>Endopterygota</taxon>
        <taxon>Lepidoptera</taxon>
        <taxon>Glossata</taxon>
        <taxon>Ditrysia</taxon>
        <taxon>Papilionoidea</taxon>
        <taxon>Pieridae</taxon>
        <taxon>Pierinae</taxon>
        <taxon>Pieris</taxon>
    </lineage>
</organism>
<evidence type="ECO:0000313" key="2">
    <source>
        <dbReference type="Proteomes" id="UP000663880"/>
    </source>
</evidence>
<comment type="caution">
    <text evidence="1">The sequence shown here is derived from an EMBL/GenBank/DDBJ whole genome shotgun (WGS) entry which is preliminary data.</text>
</comment>
<accession>A0A821T5V4</accession>
<name>A0A821T5V4_9NEOP</name>
<keyword evidence="2" id="KW-1185">Reference proteome</keyword>
<dbReference type="Proteomes" id="UP000663880">
    <property type="component" value="Unassembled WGS sequence"/>
</dbReference>
<proteinExistence type="predicted"/>
<reference evidence="1" key="1">
    <citation type="submission" date="2021-02" db="EMBL/GenBank/DDBJ databases">
        <authorList>
            <person name="Steward A R."/>
        </authorList>
    </citation>
    <scope>NUCLEOTIDE SEQUENCE</scope>
</reference>
<gene>
    <name evidence="1" type="ORF">PMACD_LOCUS8344</name>
</gene>
<dbReference type="EMBL" id="CAJOBZ010000021">
    <property type="protein sequence ID" value="CAF4866139.1"/>
    <property type="molecule type" value="Genomic_DNA"/>
</dbReference>